<comment type="subunit">
    <text evidence="7">Homohexamer; trimer of dimers.</text>
</comment>
<dbReference type="InterPro" id="IPR050105">
    <property type="entry name" value="MoCo_biosynth_MoaA/MoaC"/>
</dbReference>
<evidence type="ECO:0000256" key="1">
    <source>
        <dbReference type="ARBA" id="ARBA00001637"/>
    </source>
</evidence>
<dbReference type="Pfam" id="PF01967">
    <property type="entry name" value="MoaC"/>
    <property type="match status" value="1"/>
</dbReference>
<evidence type="ECO:0000256" key="7">
    <source>
        <dbReference type="HAMAP-Rule" id="MF_01224"/>
    </source>
</evidence>
<dbReference type="InterPro" id="IPR047594">
    <property type="entry name" value="MoaC_bact/euk"/>
</dbReference>
<keyword evidence="5 7" id="KW-0456">Lyase</keyword>
<dbReference type="HAMAP" id="MF_01224_B">
    <property type="entry name" value="MoaC_B"/>
    <property type="match status" value="1"/>
</dbReference>
<dbReference type="AlphaFoldDB" id="A0A6I4UFP6"/>
<proteinExistence type="inferred from homology"/>
<keyword evidence="12" id="KW-1185">Reference proteome</keyword>
<evidence type="ECO:0000313" key="11">
    <source>
        <dbReference type="Proteomes" id="UP000439914"/>
    </source>
</evidence>
<dbReference type="EMBL" id="JAUSWK010000001">
    <property type="protein sequence ID" value="MDQ0564836.1"/>
    <property type="molecule type" value="Genomic_DNA"/>
</dbReference>
<accession>A0A6I4UFP6</accession>
<organism evidence="10 11">
    <name type="scientific">Qipengyuania citrea</name>
    <dbReference type="NCBI Taxonomy" id="225971"/>
    <lineage>
        <taxon>Bacteria</taxon>
        <taxon>Pseudomonadati</taxon>
        <taxon>Pseudomonadota</taxon>
        <taxon>Alphaproteobacteria</taxon>
        <taxon>Sphingomonadales</taxon>
        <taxon>Erythrobacteraceae</taxon>
        <taxon>Qipengyuania</taxon>
    </lineage>
</organism>
<comment type="function">
    <text evidence="6 7">Catalyzes the conversion of (8S)-3',8-cyclo-7,8-dihydroguanosine 5'-triphosphate to cyclic pyranopterin monophosphate (cPMP).</text>
</comment>
<dbReference type="NCBIfam" id="NF006870">
    <property type="entry name" value="PRK09364.1"/>
    <property type="match status" value="1"/>
</dbReference>
<protein>
    <recommendedName>
        <fullName evidence="3 7">Cyclic pyranopterin monophosphate synthase</fullName>
        <ecNumber evidence="3 7">4.6.1.17</ecNumber>
    </recommendedName>
    <alternativeName>
        <fullName evidence="7">Molybdenum cofactor biosynthesis protein C</fullName>
    </alternativeName>
</protein>
<dbReference type="InterPro" id="IPR002820">
    <property type="entry name" value="Mopterin_CF_biosynth-C_dom"/>
</dbReference>
<dbReference type="Gene3D" id="3.30.70.640">
    <property type="entry name" value="Molybdopterin cofactor biosynthesis C (MoaC) domain"/>
    <property type="match status" value="1"/>
</dbReference>
<gene>
    <name evidence="7 10" type="primary">moaC</name>
    <name evidence="10" type="ORF">GRI55_10190</name>
    <name evidence="9" type="ORF">QOZ97_000346</name>
</gene>
<dbReference type="UniPathway" id="UPA00344"/>
<dbReference type="RefSeq" id="WP_160767098.1">
    <property type="nucleotide sequence ID" value="NZ_JAUSWK010000001.1"/>
</dbReference>
<keyword evidence="4 7" id="KW-0501">Molybdenum cofactor biosynthesis</keyword>
<dbReference type="InterPro" id="IPR023045">
    <property type="entry name" value="MoaC"/>
</dbReference>
<comment type="caution">
    <text evidence="10">The sequence shown here is derived from an EMBL/GenBank/DDBJ whole genome shotgun (WGS) entry which is preliminary data.</text>
</comment>
<evidence type="ECO:0000256" key="2">
    <source>
        <dbReference type="ARBA" id="ARBA00005046"/>
    </source>
</evidence>
<dbReference type="GeneID" id="93685188"/>
<dbReference type="GO" id="GO:0061798">
    <property type="term" value="F:GTP 3',8'-cyclase activity"/>
    <property type="evidence" value="ECO:0007669"/>
    <property type="project" value="TreeGrafter"/>
</dbReference>
<evidence type="ECO:0000313" key="12">
    <source>
        <dbReference type="Proteomes" id="UP001238601"/>
    </source>
</evidence>
<comment type="catalytic activity">
    <reaction evidence="1 7">
        <text>(8S)-3',8-cyclo-7,8-dihydroguanosine 5'-triphosphate = cyclic pyranopterin phosphate + diphosphate</text>
        <dbReference type="Rhea" id="RHEA:49580"/>
        <dbReference type="ChEBI" id="CHEBI:33019"/>
        <dbReference type="ChEBI" id="CHEBI:59648"/>
        <dbReference type="ChEBI" id="CHEBI:131766"/>
        <dbReference type="EC" id="4.6.1.17"/>
    </reaction>
</comment>
<feature type="active site" evidence="7">
    <location>
        <position position="128"/>
    </location>
</feature>
<name>A0A6I4UFP6_9SPHN</name>
<dbReference type="GO" id="GO:0061799">
    <property type="term" value="F:cyclic pyranopterin monophosphate synthase activity"/>
    <property type="evidence" value="ECO:0007669"/>
    <property type="project" value="UniProtKB-UniRule"/>
</dbReference>
<dbReference type="InterPro" id="IPR036522">
    <property type="entry name" value="MoaC_sf"/>
</dbReference>
<reference evidence="10 11" key="1">
    <citation type="submission" date="2019-12" db="EMBL/GenBank/DDBJ databases">
        <title>Genomic-based taxomic classification of the family Erythrobacteraceae.</title>
        <authorList>
            <person name="Xu L."/>
        </authorList>
    </citation>
    <scope>NUCLEOTIDE SEQUENCE [LARGE SCALE GENOMIC DNA]</scope>
    <source>
        <strain evidence="10 11">CGMCC 1.8703</strain>
    </source>
</reference>
<evidence type="ECO:0000256" key="4">
    <source>
        <dbReference type="ARBA" id="ARBA00023150"/>
    </source>
</evidence>
<feature type="binding site" evidence="7">
    <location>
        <begin position="75"/>
        <end position="77"/>
    </location>
    <ligand>
        <name>substrate</name>
    </ligand>
</feature>
<dbReference type="EC" id="4.6.1.17" evidence="3 7"/>
<dbReference type="PANTHER" id="PTHR22960:SF0">
    <property type="entry name" value="MOLYBDENUM COFACTOR BIOSYNTHESIS PROTEIN 1"/>
    <property type="match status" value="1"/>
</dbReference>
<dbReference type="PANTHER" id="PTHR22960">
    <property type="entry name" value="MOLYBDOPTERIN COFACTOR SYNTHESIS PROTEIN A"/>
    <property type="match status" value="1"/>
</dbReference>
<evidence type="ECO:0000256" key="5">
    <source>
        <dbReference type="ARBA" id="ARBA00023239"/>
    </source>
</evidence>
<dbReference type="Proteomes" id="UP001238601">
    <property type="component" value="Unassembled WGS sequence"/>
</dbReference>
<evidence type="ECO:0000256" key="6">
    <source>
        <dbReference type="ARBA" id="ARBA00055087"/>
    </source>
</evidence>
<comment type="similarity">
    <text evidence="7">Belongs to the MoaC family.</text>
</comment>
<comment type="pathway">
    <text evidence="2 7">Cofactor biosynthesis; molybdopterin biosynthesis.</text>
</comment>
<reference evidence="9 12" key="2">
    <citation type="submission" date="2023-07" db="EMBL/GenBank/DDBJ databases">
        <title>Genomic Encyclopedia of Type Strains, Phase IV (KMG-IV): sequencing the most valuable type-strain genomes for metagenomic binning, comparative biology and taxonomic classification.</title>
        <authorList>
            <person name="Goeker M."/>
        </authorList>
    </citation>
    <scope>NUCLEOTIDE SEQUENCE [LARGE SCALE GENOMIC DNA]</scope>
    <source>
        <strain evidence="9 12">DSM 14432</strain>
    </source>
</reference>
<evidence type="ECO:0000313" key="9">
    <source>
        <dbReference type="EMBL" id="MDQ0564836.1"/>
    </source>
</evidence>
<evidence type="ECO:0000313" key="10">
    <source>
        <dbReference type="EMBL" id="MXP36139.1"/>
    </source>
</evidence>
<dbReference type="NCBIfam" id="TIGR00581">
    <property type="entry name" value="moaC"/>
    <property type="match status" value="1"/>
</dbReference>
<dbReference type="EMBL" id="WTYG01000003">
    <property type="protein sequence ID" value="MXP36139.1"/>
    <property type="molecule type" value="Genomic_DNA"/>
</dbReference>
<dbReference type="GO" id="GO:0006777">
    <property type="term" value="P:Mo-molybdopterin cofactor biosynthetic process"/>
    <property type="evidence" value="ECO:0007669"/>
    <property type="project" value="UniProtKB-UniRule"/>
</dbReference>
<sequence length="159" mass="16735">MPKLSHLDQDGRARMVDVGDKPVTARRARAQGRLSCSAETLALVEEGKAPKGSVIATAELAGVMAAKRTADLIPLCHPLPLSKIDVAIAMDLSLPGFIVEAVVRTEGRTGVEMEALTAVSVACLTLFDMLKAADKGMTIGEIRVTEKEGGASGAWQLPR</sequence>
<feature type="domain" description="Molybdopterin cofactor biosynthesis C (MoaC)" evidence="8">
    <location>
        <begin position="15"/>
        <end position="150"/>
    </location>
</feature>
<dbReference type="Proteomes" id="UP000439914">
    <property type="component" value="Unassembled WGS sequence"/>
</dbReference>
<dbReference type="SUPFAM" id="SSF55040">
    <property type="entry name" value="Molybdenum cofactor biosynthesis protein C, MoaC"/>
    <property type="match status" value="1"/>
</dbReference>
<evidence type="ECO:0000256" key="3">
    <source>
        <dbReference type="ARBA" id="ARBA00012575"/>
    </source>
</evidence>
<feature type="binding site" evidence="7">
    <location>
        <begin position="113"/>
        <end position="114"/>
    </location>
    <ligand>
        <name>substrate</name>
    </ligand>
</feature>
<evidence type="ECO:0000259" key="8">
    <source>
        <dbReference type="Pfam" id="PF01967"/>
    </source>
</evidence>
<dbReference type="CDD" id="cd01420">
    <property type="entry name" value="MoaC_PE"/>
    <property type="match status" value="1"/>
</dbReference>